<dbReference type="PANTHER" id="PTHR20961:SF108">
    <property type="entry name" value="GLYCOSYLTRANSFERASE"/>
    <property type="match status" value="1"/>
</dbReference>
<evidence type="ECO:0000313" key="2">
    <source>
        <dbReference type="Proteomes" id="UP000235145"/>
    </source>
</evidence>
<reference evidence="1 2" key="1">
    <citation type="journal article" date="2017" name="Nat. Commun.">
        <title>Genome assembly with in vitro proximity ligation data and whole-genome triplication in lettuce.</title>
        <authorList>
            <person name="Reyes-Chin-Wo S."/>
            <person name="Wang Z."/>
            <person name="Yang X."/>
            <person name="Kozik A."/>
            <person name="Arikit S."/>
            <person name="Song C."/>
            <person name="Xia L."/>
            <person name="Froenicke L."/>
            <person name="Lavelle D.O."/>
            <person name="Truco M.J."/>
            <person name="Xia R."/>
            <person name="Zhu S."/>
            <person name="Xu C."/>
            <person name="Xu H."/>
            <person name="Xu X."/>
            <person name="Cox K."/>
            <person name="Korf I."/>
            <person name="Meyers B.C."/>
            <person name="Michelmore R.W."/>
        </authorList>
    </citation>
    <scope>NUCLEOTIDE SEQUENCE [LARGE SCALE GENOMIC DNA]</scope>
    <source>
        <strain evidence="2">cv. Salinas</strain>
        <tissue evidence="1">Seedlings</tissue>
    </source>
</reference>
<organism evidence="1 2">
    <name type="scientific">Lactuca sativa</name>
    <name type="common">Garden lettuce</name>
    <dbReference type="NCBI Taxonomy" id="4236"/>
    <lineage>
        <taxon>Eukaryota</taxon>
        <taxon>Viridiplantae</taxon>
        <taxon>Streptophyta</taxon>
        <taxon>Embryophyta</taxon>
        <taxon>Tracheophyta</taxon>
        <taxon>Spermatophyta</taxon>
        <taxon>Magnoliopsida</taxon>
        <taxon>eudicotyledons</taxon>
        <taxon>Gunneridae</taxon>
        <taxon>Pentapetalae</taxon>
        <taxon>asterids</taxon>
        <taxon>campanulids</taxon>
        <taxon>Asterales</taxon>
        <taxon>Asteraceae</taxon>
        <taxon>Cichorioideae</taxon>
        <taxon>Cichorieae</taxon>
        <taxon>Lactucinae</taxon>
        <taxon>Lactuca</taxon>
    </lineage>
</organism>
<dbReference type="Proteomes" id="UP000235145">
    <property type="component" value="Unassembled WGS sequence"/>
</dbReference>
<gene>
    <name evidence="1" type="ORF">LSAT_V11C300127690</name>
</gene>
<dbReference type="GO" id="GO:0016757">
    <property type="term" value="F:glycosyltransferase activity"/>
    <property type="evidence" value="ECO:0007669"/>
    <property type="project" value="InterPro"/>
</dbReference>
<dbReference type="InterPro" id="IPR007657">
    <property type="entry name" value="Glycosyltransferase_61"/>
</dbReference>
<accession>A0A9R1VY75</accession>
<sequence>MKSLFDEASSGWVVKEVARHFGSSVHFMVTDYQPWFAHKYNHILTQLSRYQVIDTTLNASDHCFPGAVVGLKYQGNLALNPDSIPGGHTMLEFKELLIFLSQEEGTTSSAYRGKPKYDVSSDPTLRITTTTYYSRKASNWILEDSCPDYMFKVYI</sequence>
<dbReference type="PANTHER" id="PTHR20961">
    <property type="entry name" value="GLYCOSYLTRANSFERASE"/>
    <property type="match status" value="1"/>
</dbReference>
<keyword evidence="2" id="KW-1185">Reference proteome</keyword>
<dbReference type="AlphaFoldDB" id="A0A9R1VY75"/>
<protein>
    <submittedName>
        <fullName evidence="1">Uncharacterized protein</fullName>
    </submittedName>
</protein>
<evidence type="ECO:0000313" key="1">
    <source>
        <dbReference type="EMBL" id="KAJ0216157.1"/>
    </source>
</evidence>
<name>A0A9R1VY75_LACSA</name>
<proteinExistence type="predicted"/>
<dbReference type="EMBL" id="NBSK02000003">
    <property type="protein sequence ID" value="KAJ0216157.1"/>
    <property type="molecule type" value="Genomic_DNA"/>
</dbReference>
<comment type="caution">
    <text evidence="1">The sequence shown here is derived from an EMBL/GenBank/DDBJ whole genome shotgun (WGS) entry which is preliminary data.</text>
</comment>